<dbReference type="GO" id="GO:0016805">
    <property type="term" value="F:dipeptidase activity"/>
    <property type="evidence" value="ECO:0007669"/>
    <property type="project" value="UniProtKB-UniRule"/>
</dbReference>
<dbReference type="GO" id="GO:0006508">
    <property type="term" value="P:proteolysis"/>
    <property type="evidence" value="ECO:0007669"/>
    <property type="project" value="UniProtKB-UniRule"/>
</dbReference>
<dbReference type="AlphaFoldDB" id="A0A4R2F6B6"/>
<comment type="subcellular location">
    <subcellularLocation>
        <location evidence="7">Cytoplasm</location>
    </subcellularLocation>
</comment>
<dbReference type="PANTHER" id="PTHR20842">
    <property type="entry name" value="PROTEASE S51 ALPHA-ASPARTYL DIPEPTIDASE"/>
    <property type="match status" value="1"/>
</dbReference>
<keyword evidence="5 7" id="KW-0720">Serine protease</keyword>
<proteinExistence type="inferred from homology"/>
<dbReference type="SUPFAM" id="SSF52317">
    <property type="entry name" value="Class I glutamine amidotransferase-like"/>
    <property type="match status" value="1"/>
</dbReference>
<evidence type="ECO:0000256" key="2">
    <source>
        <dbReference type="ARBA" id="ARBA00022490"/>
    </source>
</evidence>
<dbReference type="OrthoDB" id="3373764at2"/>
<dbReference type="Gene3D" id="3.40.50.880">
    <property type="match status" value="1"/>
</dbReference>
<dbReference type="GO" id="GO:0005737">
    <property type="term" value="C:cytoplasm"/>
    <property type="evidence" value="ECO:0007669"/>
    <property type="project" value="UniProtKB-SubCell"/>
</dbReference>
<dbReference type="InterPro" id="IPR029062">
    <property type="entry name" value="Class_I_gatase-like"/>
</dbReference>
<keyword evidence="4 7" id="KW-0378">Hydrolase</keyword>
<feature type="active site" description="Charge relay system" evidence="7">
    <location>
        <position position="137"/>
    </location>
</feature>
<organism evidence="8 9">
    <name type="scientific">Shewanella fodinae</name>
    <dbReference type="NCBI Taxonomy" id="552357"/>
    <lineage>
        <taxon>Bacteria</taxon>
        <taxon>Pseudomonadati</taxon>
        <taxon>Pseudomonadota</taxon>
        <taxon>Gammaproteobacteria</taxon>
        <taxon>Alteromonadales</taxon>
        <taxon>Shewanellaceae</taxon>
        <taxon>Shewanella</taxon>
    </lineage>
</organism>
<feature type="active site" description="Charge relay system" evidence="7">
    <location>
        <position position="159"/>
    </location>
</feature>
<gene>
    <name evidence="7" type="primary">pepE</name>
    <name evidence="8" type="ORF">EDC91_1548</name>
</gene>
<evidence type="ECO:0000256" key="6">
    <source>
        <dbReference type="ARBA" id="ARBA00022997"/>
    </source>
</evidence>
<comment type="caution">
    <text evidence="8">The sequence shown here is derived from an EMBL/GenBank/DDBJ whole genome shotgun (WGS) entry which is preliminary data.</text>
</comment>
<dbReference type="NCBIfam" id="NF003642">
    <property type="entry name" value="PRK05282.1"/>
    <property type="match status" value="1"/>
</dbReference>
<evidence type="ECO:0000256" key="3">
    <source>
        <dbReference type="ARBA" id="ARBA00022670"/>
    </source>
</evidence>
<evidence type="ECO:0000256" key="5">
    <source>
        <dbReference type="ARBA" id="ARBA00022825"/>
    </source>
</evidence>
<dbReference type="GO" id="GO:0008236">
    <property type="term" value="F:serine-type peptidase activity"/>
    <property type="evidence" value="ECO:0007669"/>
    <property type="project" value="UniProtKB-KW"/>
</dbReference>
<dbReference type="InterPro" id="IPR005320">
    <property type="entry name" value="Peptidase_S51"/>
</dbReference>
<keyword evidence="6 7" id="KW-0224">Dipeptidase</keyword>
<dbReference type="RefSeq" id="WP_133040645.1">
    <property type="nucleotide sequence ID" value="NZ_SLWF01000054.1"/>
</dbReference>
<dbReference type="Pfam" id="PF03575">
    <property type="entry name" value="Peptidase_S51"/>
    <property type="match status" value="1"/>
</dbReference>
<keyword evidence="3 7" id="KW-0645">Protease</keyword>
<dbReference type="PANTHER" id="PTHR20842:SF0">
    <property type="entry name" value="ALPHA-ASPARTYL DIPEPTIDASE"/>
    <property type="match status" value="1"/>
</dbReference>
<keyword evidence="9" id="KW-1185">Reference proteome</keyword>
<reference evidence="8 9" key="1">
    <citation type="submission" date="2019-03" db="EMBL/GenBank/DDBJ databases">
        <title>Freshwater and sediment microbial communities from various areas in North America, analyzing microbe dynamics in response to fracking.</title>
        <authorList>
            <person name="Lamendella R."/>
        </authorList>
    </citation>
    <scope>NUCLEOTIDE SEQUENCE [LARGE SCALE GENOMIC DNA]</scope>
    <source>
        <strain evidence="8 9">74A</strain>
    </source>
</reference>
<sequence length="239" mass="25973">MAVNALLLSSSRAGNTPYLAHALPFIEPLTTAARKWIFIPYAAVSMTYDTYLEAVVNGLAPLKLDIASIHQHGDPKQAIRDADGILVGGGNTFHLLHELYRYDLLHLIREQTAAGKPYIGWSAGSNIAGQSIRTTNDMPIIEPPSFTALGLVPFQINPHYSNLTIPGHNGESRAQRILEFTCVDPLTPVLGIQEGTALRLEADKLALLGDKEAYLFSGVEQEIPVPIGSDLSHLLQRTS</sequence>
<accession>A0A4R2F6B6</accession>
<evidence type="ECO:0000256" key="7">
    <source>
        <dbReference type="HAMAP-Rule" id="MF_00510"/>
    </source>
</evidence>
<dbReference type="EC" id="3.4.13.21" evidence="7"/>
<dbReference type="InterPro" id="IPR023172">
    <property type="entry name" value="Peptidase_S51_dipeptidase-E"/>
</dbReference>
<protein>
    <recommendedName>
        <fullName evidence="7">Peptidase E</fullName>
        <ecNumber evidence="7">3.4.13.21</ecNumber>
    </recommendedName>
    <alternativeName>
        <fullName evidence="7">Alpha-aspartyl dipeptidase</fullName>
    </alternativeName>
    <alternativeName>
        <fullName evidence="7">Asp-specific dipeptidase</fullName>
    </alternativeName>
    <alternativeName>
        <fullName evidence="7">Dipeptidase E</fullName>
    </alternativeName>
</protein>
<dbReference type="CDD" id="cd03146">
    <property type="entry name" value="GAT1_Peptidase_E"/>
    <property type="match status" value="1"/>
</dbReference>
<comment type="similarity">
    <text evidence="1 7">Belongs to the peptidase S51 family.</text>
</comment>
<comment type="catalytic activity">
    <reaction evidence="7">
        <text>Dipeptidase E catalyzes the hydrolysis of dipeptides Asp-|-Xaa. It does not act on peptides with N-terminal Glu, Asn or Gln, nor does it cleave isoaspartyl peptides.</text>
        <dbReference type="EC" id="3.4.13.21"/>
    </reaction>
</comment>
<comment type="function">
    <text evidence="7">Hydrolyzes dipeptides containing N-terminal aspartate residues. May play a role in allowing the cell to use peptide aspartate to spare carbon otherwise required for the synthesis of the aspartate family of amino acids.</text>
</comment>
<evidence type="ECO:0000256" key="1">
    <source>
        <dbReference type="ARBA" id="ARBA00006534"/>
    </source>
</evidence>
<keyword evidence="2 7" id="KW-0963">Cytoplasm</keyword>
<evidence type="ECO:0000313" key="8">
    <source>
        <dbReference type="EMBL" id="TCN76609.1"/>
    </source>
</evidence>
<dbReference type="HAMAP" id="MF_00510">
    <property type="entry name" value="Peptidase_E"/>
    <property type="match status" value="1"/>
</dbReference>
<dbReference type="Proteomes" id="UP000294832">
    <property type="component" value="Unassembled WGS sequence"/>
</dbReference>
<dbReference type="EMBL" id="SLWF01000054">
    <property type="protein sequence ID" value="TCN76609.1"/>
    <property type="molecule type" value="Genomic_DNA"/>
</dbReference>
<name>A0A4R2F6B6_9GAMM</name>
<evidence type="ECO:0000313" key="9">
    <source>
        <dbReference type="Proteomes" id="UP000294832"/>
    </source>
</evidence>
<evidence type="ECO:0000256" key="4">
    <source>
        <dbReference type="ARBA" id="ARBA00022801"/>
    </source>
</evidence>
<feature type="active site" description="Charge relay system" evidence="7">
    <location>
        <position position="122"/>
    </location>
</feature>